<comment type="caution">
    <text evidence="1">The sequence shown here is derived from an EMBL/GenBank/DDBJ whole genome shotgun (WGS) entry which is preliminary data.</text>
</comment>
<dbReference type="InterPro" id="IPR036249">
    <property type="entry name" value="Thioredoxin-like_sf"/>
</dbReference>
<organism evidence="1 2">
    <name type="scientific">Paenibacillus planticolens</name>
    <dbReference type="NCBI Taxonomy" id="2654976"/>
    <lineage>
        <taxon>Bacteria</taxon>
        <taxon>Bacillati</taxon>
        <taxon>Bacillota</taxon>
        <taxon>Bacilli</taxon>
        <taxon>Bacillales</taxon>
        <taxon>Paenibacillaceae</taxon>
        <taxon>Paenibacillus</taxon>
    </lineage>
</organism>
<keyword evidence="2" id="KW-1185">Reference proteome</keyword>
<dbReference type="SUPFAM" id="SSF52833">
    <property type="entry name" value="Thioredoxin-like"/>
    <property type="match status" value="1"/>
</dbReference>
<evidence type="ECO:0000313" key="2">
    <source>
        <dbReference type="Proteomes" id="UP000618579"/>
    </source>
</evidence>
<name>A0ABX1ZIX9_9BACL</name>
<protein>
    <recommendedName>
        <fullName evidence="3">Thioredoxin</fullName>
    </recommendedName>
</protein>
<proteinExistence type="predicted"/>
<gene>
    <name evidence="1" type="ORF">GC097_08500</name>
</gene>
<reference evidence="1 2" key="1">
    <citation type="submission" date="2019-10" db="EMBL/GenBank/DDBJ databases">
        <title>Description of Paenibacillus pedi sp. nov.</title>
        <authorList>
            <person name="Carlier A."/>
            <person name="Qi S."/>
        </authorList>
    </citation>
    <scope>NUCLEOTIDE SEQUENCE [LARGE SCALE GENOMIC DNA]</scope>
    <source>
        <strain evidence="1 2">LMG 31457</strain>
    </source>
</reference>
<dbReference type="Proteomes" id="UP000618579">
    <property type="component" value="Unassembled WGS sequence"/>
</dbReference>
<dbReference type="Gene3D" id="3.40.30.10">
    <property type="entry name" value="Glutaredoxin"/>
    <property type="match status" value="1"/>
</dbReference>
<accession>A0ABX1ZIX9</accession>
<evidence type="ECO:0000313" key="1">
    <source>
        <dbReference type="EMBL" id="NOV00054.1"/>
    </source>
</evidence>
<dbReference type="RefSeq" id="WP_171682927.1">
    <property type="nucleotide sequence ID" value="NZ_WHNZ01000016.1"/>
</dbReference>
<dbReference type="EMBL" id="WHNZ01000016">
    <property type="protein sequence ID" value="NOV00054.1"/>
    <property type="molecule type" value="Genomic_DNA"/>
</dbReference>
<sequence length="177" mass="19980">MARKTFWFMTGTLALLVAVVGIGQWNGIETTLADSADSQVNGPNEITGSSSEAIAELKRIIHSDDHNFVYLYKSNCGLCTKLEPLISTAAEKKGVKLYRFNLTKYGGAKDLKNEKGLPLVHFYKELPAVAYYNKGWLIAWIEGDESEKKYEEFYEHFQFGDDDGHEHGDGHEHKDMK</sequence>
<evidence type="ECO:0008006" key="3">
    <source>
        <dbReference type="Google" id="ProtNLM"/>
    </source>
</evidence>